<dbReference type="SUPFAM" id="SSF52058">
    <property type="entry name" value="L domain-like"/>
    <property type="match status" value="1"/>
</dbReference>
<keyword evidence="9" id="KW-0472">Membrane</keyword>
<keyword evidence="5" id="KW-0812">Transmembrane</keyword>
<evidence type="ECO:0000313" key="13">
    <source>
        <dbReference type="Proteomes" id="UP001604277"/>
    </source>
</evidence>
<evidence type="ECO:0000256" key="8">
    <source>
        <dbReference type="ARBA" id="ARBA00022989"/>
    </source>
</evidence>
<sequence length="193" mass="20939">MLSGPVLGALVELKSIQSVNLSSNSFTGNFTDLGVFPSLIVFNISNNLFTGEFSSKVCNFFRKIRVLDLSSNHFFGALEGLETCSISVQHFHADFNSLSGQLPDSLYMLSSLEQLSLSANNFSGQLSQKLSKLSNLKTLVLCGNIFFGSFPNVFGNLTQLEQLVAHSNSFSGPLPSTLALCTKLTRQPLSSEQ</sequence>
<gene>
    <name evidence="12" type="ORF">Fot_49589</name>
</gene>
<organism evidence="12 13">
    <name type="scientific">Forsythia ovata</name>
    <dbReference type="NCBI Taxonomy" id="205694"/>
    <lineage>
        <taxon>Eukaryota</taxon>
        <taxon>Viridiplantae</taxon>
        <taxon>Streptophyta</taxon>
        <taxon>Embryophyta</taxon>
        <taxon>Tracheophyta</taxon>
        <taxon>Spermatophyta</taxon>
        <taxon>Magnoliopsida</taxon>
        <taxon>eudicotyledons</taxon>
        <taxon>Gunneridae</taxon>
        <taxon>Pentapetalae</taxon>
        <taxon>asterids</taxon>
        <taxon>lamiids</taxon>
        <taxon>Lamiales</taxon>
        <taxon>Oleaceae</taxon>
        <taxon>Forsythieae</taxon>
        <taxon>Forsythia</taxon>
    </lineage>
</organism>
<dbReference type="Pfam" id="PF00560">
    <property type="entry name" value="LRR_1"/>
    <property type="match status" value="2"/>
</dbReference>
<dbReference type="PANTHER" id="PTHR48052">
    <property type="entry name" value="UNNAMED PRODUCT"/>
    <property type="match status" value="1"/>
</dbReference>
<evidence type="ECO:0000256" key="6">
    <source>
        <dbReference type="ARBA" id="ARBA00022729"/>
    </source>
</evidence>
<keyword evidence="13" id="KW-1185">Reference proteome</keyword>
<dbReference type="FunFam" id="3.80.10.10:FF:000041">
    <property type="entry name" value="LRR receptor-like serine/threonine-protein kinase ERECTA"/>
    <property type="match status" value="1"/>
</dbReference>
<comment type="caution">
    <text evidence="12">The sequence shown here is derived from an EMBL/GenBank/DDBJ whole genome shotgun (WGS) entry which is preliminary data.</text>
</comment>
<evidence type="ECO:0000256" key="10">
    <source>
        <dbReference type="ARBA" id="ARBA00023170"/>
    </source>
</evidence>
<evidence type="ECO:0000313" key="12">
    <source>
        <dbReference type="EMBL" id="KAL2473853.1"/>
    </source>
</evidence>
<evidence type="ECO:0000256" key="4">
    <source>
        <dbReference type="ARBA" id="ARBA00022614"/>
    </source>
</evidence>
<protein>
    <submittedName>
        <fullName evidence="12">Phytosulfokine receptor 2</fullName>
    </submittedName>
</protein>
<keyword evidence="3" id="KW-1003">Cell membrane</keyword>
<proteinExistence type="inferred from homology"/>
<comment type="similarity">
    <text evidence="2">Belongs to the RLP family.</text>
</comment>
<evidence type="ECO:0000256" key="9">
    <source>
        <dbReference type="ARBA" id="ARBA00023136"/>
    </source>
</evidence>
<keyword evidence="4" id="KW-0433">Leucine-rich repeat</keyword>
<evidence type="ECO:0000256" key="3">
    <source>
        <dbReference type="ARBA" id="ARBA00022475"/>
    </source>
</evidence>
<evidence type="ECO:0000256" key="5">
    <source>
        <dbReference type="ARBA" id="ARBA00022692"/>
    </source>
</evidence>
<evidence type="ECO:0000256" key="11">
    <source>
        <dbReference type="ARBA" id="ARBA00023180"/>
    </source>
</evidence>
<reference evidence="13" key="1">
    <citation type="submission" date="2024-07" db="EMBL/GenBank/DDBJ databases">
        <title>Two chromosome-level genome assemblies of Korean endemic species Abeliophyllum distichum and Forsythia ovata (Oleaceae).</title>
        <authorList>
            <person name="Jang H."/>
        </authorList>
    </citation>
    <scope>NUCLEOTIDE SEQUENCE [LARGE SCALE GENOMIC DNA]</scope>
</reference>
<dbReference type="Proteomes" id="UP001604277">
    <property type="component" value="Unassembled WGS sequence"/>
</dbReference>
<comment type="subcellular location">
    <subcellularLocation>
        <location evidence="1">Cell membrane</location>
        <topology evidence="1">Single-pass type I membrane protein</topology>
    </subcellularLocation>
</comment>
<keyword evidence="11" id="KW-0325">Glycoprotein</keyword>
<dbReference type="GO" id="GO:0005886">
    <property type="term" value="C:plasma membrane"/>
    <property type="evidence" value="ECO:0007669"/>
    <property type="project" value="UniProtKB-SubCell"/>
</dbReference>
<dbReference type="EMBL" id="JBFOLJ010000015">
    <property type="protein sequence ID" value="KAL2473853.1"/>
    <property type="molecule type" value="Genomic_DNA"/>
</dbReference>
<dbReference type="InterPro" id="IPR032675">
    <property type="entry name" value="LRR_dom_sf"/>
</dbReference>
<dbReference type="InterPro" id="IPR001611">
    <property type="entry name" value="Leu-rich_rpt"/>
</dbReference>
<keyword evidence="6" id="KW-0732">Signal</keyword>
<dbReference type="AlphaFoldDB" id="A0ABD1QCB5"/>
<name>A0ABD1QCB5_9LAMI</name>
<keyword evidence="8" id="KW-1133">Transmembrane helix</keyword>
<dbReference type="Gene3D" id="3.80.10.10">
    <property type="entry name" value="Ribonuclease Inhibitor"/>
    <property type="match status" value="1"/>
</dbReference>
<evidence type="ECO:0000256" key="7">
    <source>
        <dbReference type="ARBA" id="ARBA00022737"/>
    </source>
</evidence>
<dbReference type="PANTHER" id="PTHR48052:SF92">
    <property type="entry name" value="LEUCINE-RICH REPEAT-CONTAINING N-TERMINAL PLANT-TYPE DOMAIN-CONTAINING PROTEIN"/>
    <property type="match status" value="1"/>
</dbReference>
<evidence type="ECO:0000256" key="1">
    <source>
        <dbReference type="ARBA" id="ARBA00004251"/>
    </source>
</evidence>
<accession>A0ABD1QCB5</accession>
<keyword evidence="10 12" id="KW-0675">Receptor</keyword>
<keyword evidence="7" id="KW-0677">Repeat</keyword>
<evidence type="ECO:0000256" key="2">
    <source>
        <dbReference type="ARBA" id="ARBA00009592"/>
    </source>
</evidence>